<evidence type="ECO:0000313" key="3">
    <source>
        <dbReference type="EMBL" id="QJA90701.1"/>
    </source>
</evidence>
<dbReference type="EMBL" id="MT142931">
    <property type="protein sequence ID" value="QJA90701.1"/>
    <property type="molecule type" value="Genomic_DNA"/>
</dbReference>
<evidence type="ECO:0000259" key="1">
    <source>
        <dbReference type="Pfam" id="PF00383"/>
    </source>
</evidence>
<dbReference type="AlphaFoldDB" id="A0A6M3KC16"/>
<dbReference type="GO" id="GO:0003824">
    <property type="term" value="F:catalytic activity"/>
    <property type="evidence" value="ECO:0007669"/>
    <property type="project" value="InterPro"/>
</dbReference>
<accession>A0A6M3KC16</accession>
<proteinExistence type="predicted"/>
<dbReference type="InterPro" id="IPR016193">
    <property type="entry name" value="Cytidine_deaminase-like"/>
</dbReference>
<dbReference type="EMBL" id="MT142381">
    <property type="protein sequence ID" value="QJA79447.1"/>
    <property type="molecule type" value="Genomic_DNA"/>
</dbReference>
<sequence>MNNSIHTMYNTSIFAKHSYCIKQQVGTCLFINNMHFYGYNDAPFAKEIAQCPRVVNGYEFGVGYRLCKEVCGQKYHAETMAINHFKTYINEMYSIDLLSEDPILFLKECKDKGIKIDGPKWMYIFGHDRPCEHCTKIMKDLGISHILLCKNKEDIFHDDRWKIIRLDN</sequence>
<feature type="domain" description="CMP/dCMP-type deaminase" evidence="1">
    <location>
        <begin position="15"/>
        <end position="148"/>
    </location>
</feature>
<dbReference type="Pfam" id="PF00383">
    <property type="entry name" value="dCMP_cyt_deam_1"/>
    <property type="match status" value="1"/>
</dbReference>
<reference evidence="2" key="1">
    <citation type="submission" date="2020-03" db="EMBL/GenBank/DDBJ databases">
        <title>The deep terrestrial virosphere.</title>
        <authorList>
            <person name="Holmfeldt K."/>
            <person name="Nilsson E."/>
            <person name="Simone D."/>
            <person name="Lopez-Fernandez M."/>
            <person name="Wu X."/>
            <person name="de Brujin I."/>
            <person name="Lundin D."/>
            <person name="Andersson A."/>
            <person name="Bertilsson S."/>
            <person name="Dopson M."/>
        </authorList>
    </citation>
    <scope>NUCLEOTIDE SEQUENCE</scope>
    <source>
        <strain evidence="2">MM415A00879</strain>
        <strain evidence="3">MM415B03600</strain>
    </source>
</reference>
<name>A0A6M3KC16_9ZZZZ</name>
<evidence type="ECO:0000313" key="2">
    <source>
        <dbReference type="EMBL" id="QJA79447.1"/>
    </source>
</evidence>
<protein>
    <submittedName>
        <fullName evidence="2">Putative CMP/dCMP deaminase zinc-binding</fullName>
    </submittedName>
</protein>
<dbReference type="Gene3D" id="3.40.140.10">
    <property type="entry name" value="Cytidine Deaminase, domain 2"/>
    <property type="match status" value="1"/>
</dbReference>
<dbReference type="InterPro" id="IPR002125">
    <property type="entry name" value="CMP_dCMP_dom"/>
</dbReference>
<dbReference type="SUPFAM" id="SSF53927">
    <property type="entry name" value="Cytidine deaminase-like"/>
    <property type="match status" value="1"/>
</dbReference>
<organism evidence="2">
    <name type="scientific">viral metagenome</name>
    <dbReference type="NCBI Taxonomy" id="1070528"/>
    <lineage>
        <taxon>unclassified sequences</taxon>
        <taxon>metagenomes</taxon>
        <taxon>organismal metagenomes</taxon>
    </lineage>
</organism>
<gene>
    <name evidence="2" type="ORF">MM415A00879_0018</name>
    <name evidence="3" type="ORF">MM415B03600_0007</name>
</gene>